<gene>
    <name evidence="2" type="ORF">F506_17245</name>
</gene>
<evidence type="ECO:0000313" key="2">
    <source>
        <dbReference type="EMBL" id="AKZ64178.1"/>
    </source>
</evidence>
<dbReference type="EMBL" id="CP011409">
    <property type="protein sequence ID" value="AKZ64178.1"/>
    <property type="molecule type" value="Genomic_DNA"/>
</dbReference>
<evidence type="ECO:0000256" key="1">
    <source>
        <dbReference type="SAM" id="SignalP"/>
    </source>
</evidence>
<name>A0ABM5V3L0_9BURK</name>
<feature type="chain" id="PRO_5047198679" description="Lipoprotein" evidence="1">
    <location>
        <begin position="22"/>
        <end position="217"/>
    </location>
</feature>
<reference evidence="3" key="1">
    <citation type="journal article" date="2015" name="Genome Announc.">
        <title>Complete Genome Sequence of Herbaspirillum hiltneri N3 (DSM 17495), Isolated from Surface-Sterilized Wheat Roots.</title>
        <authorList>
            <person name="Guizelini D."/>
            <person name="Saizaki P.M."/>
            <person name="Coimbra N.A."/>
            <person name="Weiss V.A."/>
            <person name="Faoro H."/>
            <person name="Sfeir M.Z."/>
            <person name="Baura V.A."/>
            <person name="Monteiro R.A."/>
            <person name="Chubatsu L.S."/>
            <person name="Souza E.M."/>
            <person name="Cruz L.M."/>
            <person name="Pedrosa F.O."/>
            <person name="Raittz R.T."/>
            <person name="Marchaukoski J.N."/>
            <person name="Steffens M.B."/>
        </authorList>
    </citation>
    <scope>NUCLEOTIDE SEQUENCE [LARGE SCALE GENOMIC DNA]</scope>
    <source>
        <strain evidence="3">N3</strain>
    </source>
</reference>
<evidence type="ECO:0008006" key="4">
    <source>
        <dbReference type="Google" id="ProtNLM"/>
    </source>
</evidence>
<dbReference type="Proteomes" id="UP000063429">
    <property type="component" value="Chromosome"/>
</dbReference>
<feature type="signal peptide" evidence="1">
    <location>
        <begin position="1"/>
        <end position="21"/>
    </location>
</feature>
<keyword evidence="3" id="KW-1185">Reference proteome</keyword>
<dbReference type="RefSeq" id="WP_053199439.1">
    <property type="nucleotide sequence ID" value="NZ_CP011409.1"/>
</dbReference>
<proteinExistence type="predicted"/>
<organism evidence="2 3">
    <name type="scientific">Herbaspirillum hiltneri N3</name>
    <dbReference type="NCBI Taxonomy" id="1262470"/>
    <lineage>
        <taxon>Bacteria</taxon>
        <taxon>Pseudomonadati</taxon>
        <taxon>Pseudomonadota</taxon>
        <taxon>Betaproteobacteria</taxon>
        <taxon>Burkholderiales</taxon>
        <taxon>Oxalobacteraceae</taxon>
        <taxon>Herbaspirillum</taxon>
    </lineage>
</organism>
<sequence>MKRWLQLLAFLGMIAALNGCGETVNTSEENKIAKPIIEAQIGDTWNEVIQRSTLKLEALPKSGGVVIDRPHTFIYRDPRHRMQLDDVRYVNVFIGYEKTTIRSFGIGPYRESEGVEETWRRLQDIIHKMEQAGWIPDDDTNIRNPSAKSAKQLLSQYRELPGGARGGERFWYDEYGNEAWVELVKTITGQAPGEEPRFNVVLQIQTAMYPKKPRDQK</sequence>
<protein>
    <recommendedName>
        <fullName evidence="4">Lipoprotein</fullName>
    </recommendedName>
</protein>
<evidence type="ECO:0000313" key="3">
    <source>
        <dbReference type="Proteomes" id="UP000063429"/>
    </source>
</evidence>
<accession>A0ABM5V3L0</accession>
<keyword evidence="1" id="KW-0732">Signal</keyword>